<dbReference type="STRING" id="659014.SAMN04487996_11662"/>
<dbReference type="OrthoDB" id="9807907at2"/>
<dbReference type="Pfam" id="PF04326">
    <property type="entry name" value="SLFN_AlbA_2"/>
    <property type="match status" value="1"/>
</dbReference>
<dbReference type="Pfam" id="PF13749">
    <property type="entry name" value="HATPase_c_4"/>
    <property type="match status" value="1"/>
</dbReference>
<sequence>MITQEEIALLLPALETDRIEKTVSRNNTDKFGEAICAFCNDMPGHGLPGYLIIGANDNGSLNGTKVDEQLMQTLLDFRTDGRIVPPPALAVAKFSFDEGEIAVVEVQPSKVPPARYKGRVCIRVGQRRGFANEAEERILSERRSIYSRTFDTRPAYESDLNELSVELFKLTYLPTAIDSETLEANGREITEQLSSLKFFDLKAGIPTNAGILLFGKNPRFYLPGAYIQYVRFIGPDEVSDFDFEHRFEGDLTTQIRVIKDFIKSQIEKRVQNGLGEPYELAYPASAVEELIYNAIIHRDYESNAPIKFYEFSDRIEITNPGGLFGDARPENFPNKNDYRNPTLAEAAKNLGFINAFNVGVKRAKAALLKNGSPDPIFIVDQPTSFGVVIFKKR</sequence>
<dbReference type="Gene3D" id="3.30.565.60">
    <property type="match status" value="1"/>
</dbReference>
<dbReference type="AlphaFoldDB" id="A0A1G7SC68"/>
<keyword evidence="2" id="KW-0067">ATP-binding</keyword>
<accession>A0A1G7SC68</accession>
<dbReference type="RefSeq" id="WP_090155580.1">
    <property type="nucleotide sequence ID" value="NZ_FNAN01000016.1"/>
</dbReference>
<dbReference type="PANTHER" id="PTHR30595:SF6">
    <property type="entry name" value="SCHLAFEN ALBA-2 DOMAIN-CONTAINING PROTEIN"/>
    <property type="match status" value="1"/>
</dbReference>
<keyword evidence="2" id="KW-0347">Helicase</keyword>
<reference evidence="3" key="1">
    <citation type="submission" date="2016-10" db="EMBL/GenBank/DDBJ databases">
        <authorList>
            <person name="Varghese N."/>
            <person name="Submissions S."/>
        </authorList>
    </citation>
    <scope>NUCLEOTIDE SEQUENCE [LARGE SCALE GENOMIC DNA]</scope>
    <source>
        <strain evidence="3">DSM 25329</strain>
    </source>
</reference>
<dbReference type="GO" id="GO:0004386">
    <property type="term" value="F:helicase activity"/>
    <property type="evidence" value="ECO:0007669"/>
    <property type="project" value="UniProtKB-KW"/>
</dbReference>
<dbReference type="PANTHER" id="PTHR30595">
    <property type="entry name" value="GLPR-RELATED TRANSCRIPTIONAL REPRESSOR"/>
    <property type="match status" value="1"/>
</dbReference>
<name>A0A1G7SC68_9BACT</name>
<evidence type="ECO:0000313" key="3">
    <source>
        <dbReference type="Proteomes" id="UP000198748"/>
    </source>
</evidence>
<evidence type="ECO:0000313" key="2">
    <source>
        <dbReference type="EMBL" id="SDG20502.1"/>
    </source>
</evidence>
<keyword evidence="2" id="KW-0547">Nucleotide-binding</keyword>
<protein>
    <submittedName>
        <fullName evidence="2">ATP-dependent DNA helicase RecG</fullName>
    </submittedName>
</protein>
<evidence type="ECO:0000259" key="1">
    <source>
        <dbReference type="Pfam" id="PF04326"/>
    </source>
</evidence>
<proteinExistence type="predicted"/>
<gene>
    <name evidence="2" type="ORF">SAMN04487996_11662</name>
</gene>
<dbReference type="InterPro" id="IPR038475">
    <property type="entry name" value="RecG_C_sf"/>
</dbReference>
<dbReference type="Proteomes" id="UP000198748">
    <property type="component" value="Unassembled WGS sequence"/>
</dbReference>
<keyword evidence="3" id="KW-1185">Reference proteome</keyword>
<keyword evidence="2" id="KW-0378">Hydrolase</keyword>
<organism evidence="2 3">
    <name type="scientific">Dyadobacter soli</name>
    <dbReference type="NCBI Taxonomy" id="659014"/>
    <lineage>
        <taxon>Bacteria</taxon>
        <taxon>Pseudomonadati</taxon>
        <taxon>Bacteroidota</taxon>
        <taxon>Cytophagia</taxon>
        <taxon>Cytophagales</taxon>
        <taxon>Spirosomataceae</taxon>
        <taxon>Dyadobacter</taxon>
    </lineage>
</organism>
<dbReference type="InterPro" id="IPR038461">
    <property type="entry name" value="Schlafen_AlbA_2_dom_sf"/>
</dbReference>
<feature type="domain" description="Schlafen AlbA-2" evidence="1">
    <location>
        <begin position="15"/>
        <end position="127"/>
    </location>
</feature>
<dbReference type="InterPro" id="IPR007421">
    <property type="entry name" value="Schlafen_AlbA_2_dom"/>
</dbReference>
<dbReference type="EMBL" id="FNAN01000016">
    <property type="protein sequence ID" value="SDG20502.1"/>
    <property type="molecule type" value="Genomic_DNA"/>
</dbReference>
<dbReference type="Gene3D" id="3.30.950.30">
    <property type="entry name" value="Schlafen, AAA domain"/>
    <property type="match status" value="1"/>
</dbReference>